<dbReference type="InterPro" id="IPR013210">
    <property type="entry name" value="LRR_N_plant-typ"/>
</dbReference>
<accession>D7LNH9</accession>
<keyword evidence="2 5" id="KW-0732">Signal</keyword>
<name>D7LNH9_ARALL</name>
<dbReference type="HOGENOM" id="CLU_1572788_0_0_1"/>
<dbReference type="InterPro" id="IPR053211">
    <property type="entry name" value="DNA_repair-toleration"/>
</dbReference>
<gene>
    <name evidence="7" type="ORF">ARALYDRAFT_905618</name>
</gene>
<dbReference type="PANTHER" id="PTHR48060:SF21">
    <property type="entry name" value="L DOMAIN-LIKE PROTEIN"/>
    <property type="match status" value="1"/>
</dbReference>
<feature type="signal peptide" evidence="5">
    <location>
        <begin position="1"/>
        <end position="19"/>
    </location>
</feature>
<dbReference type="InterPro" id="IPR032675">
    <property type="entry name" value="LRR_dom_sf"/>
</dbReference>
<feature type="region of interest" description="Disordered" evidence="4">
    <location>
        <begin position="137"/>
        <end position="161"/>
    </location>
</feature>
<keyword evidence="1" id="KW-0433">Leucine-rich repeat</keyword>
<sequence length="170" mass="19294">MRFFLLLAFFGPLMLLDEAYRFTDETDRHALLVFKSQVSEGKRDVMSSWNNSFPLCKWNGVTCGRKHKRVTGMDLGGFQLGGVISPSIGNLSFLKWLNLSDNSFGELKTFCYYRKENIPEDPWSPLGVANNFSHIKSPDTSNAKTMRRPSLTGVMPPGQERSYHKVHVSL</sequence>
<evidence type="ECO:0000313" key="7">
    <source>
        <dbReference type="EMBL" id="EFH53625.1"/>
    </source>
</evidence>
<evidence type="ECO:0000313" key="8">
    <source>
        <dbReference type="Proteomes" id="UP000008694"/>
    </source>
</evidence>
<proteinExistence type="predicted"/>
<evidence type="ECO:0000256" key="5">
    <source>
        <dbReference type="SAM" id="SignalP"/>
    </source>
</evidence>
<dbReference type="PANTHER" id="PTHR48060">
    <property type="entry name" value="DNA DAMAGE-REPAIR/TOLERATION PROTEIN DRT100"/>
    <property type="match status" value="1"/>
</dbReference>
<feature type="chain" id="PRO_5003102140" description="Leucine-rich repeat-containing N-terminal plant-type domain-containing protein" evidence="5">
    <location>
        <begin position="20"/>
        <end position="170"/>
    </location>
</feature>
<keyword evidence="8" id="KW-1185">Reference proteome</keyword>
<keyword evidence="3" id="KW-0677">Repeat</keyword>
<evidence type="ECO:0000256" key="3">
    <source>
        <dbReference type="ARBA" id="ARBA00022737"/>
    </source>
</evidence>
<dbReference type="Gene3D" id="3.80.10.10">
    <property type="entry name" value="Ribonuclease Inhibitor"/>
    <property type="match status" value="1"/>
</dbReference>
<evidence type="ECO:0000256" key="4">
    <source>
        <dbReference type="SAM" id="MobiDB-lite"/>
    </source>
</evidence>
<evidence type="ECO:0000256" key="2">
    <source>
        <dbReference type="ARBA" id="ARBA00022729"/>
    </source>
</evidence>
<reference evidence="8" key="1">
    <citation type="journal article" date="2011" name="Nat. Genet.">
        <title>The Arabidopsis lyrata genome sequence and the basis of rapid genome size change.</title>
        <authorList>
            <person name="Hu T.T."/>
            <person name="Pattyn P."/>
            <person name="Bakker E.G."/>
            <person name="Cao J."/>
            <person name="Cheng J.-F."/>
            <person name="Clark R.M."/>
            <person name="Fahlgren N."/>
            <person name="Fawcett J.A."/>
            <person name="Grimwood J."/>
            <person name="Gundlach H."/>
            <person name="Haberer G."/>
            <person name="Hollister J.D."/>
            <person name="Ossowski S."/>
            <person name="Ottilar R.P."/>
            <person name="Salamov A.A."/>
            <person name="Schneeberger K."/>
            <person name="Spannagl M."/>
            <person name="Wang X."/>
            <person name="Yang L."/>
            <person name="Nasrallah M.E."/>
            <person name="Bergelson J."/>
            <person name="Carrington J.C."/>
            <person name="Gaut B.S."/>
            <person name="Schmutz J."/>
            <person name="Mayer K.F.X."/>
            <person name="Van de Peer Y."/>
            <person name="Grigoriev I.V."/>
            <person name="Nordborg M."/>
            <person name="Weigel D."/>
            <person name="Guo Y.-L."/>
        </authorList>
    </citation>
    <scope>NUCLEOTIDE SEQUENCE [LARGE SCALE GENOMIC DNA]</scope>
    <source>
        <strain evidence="8">cv. MN47</strain>
    </source>
</reference>
<evidence type="ECO:0000256" key="1">
    <source>
        <dbReference type="ARBA" id="ARBA00022614"/>
    </source>
</evidence>
<dbReference type="STRING" id="81972.D7LNH9"/>
<dbReference type="Gramene" id="scaffold_501322.1">
    <property type="protein sequence ID" value="scaffold_501322.1"/>
    <property type="gene ID" value="scaffold_501322.1"/>
</dbReference>
<organism evidence="8">
    <name type="scientific">Arabidopsis lyrata subsp. lyrata</name>
    <name type="common">Lyre-leaved rock-cress</name>
    <dbReference type="NCBI Taxonomy" id="81972"/>
    <lineage>
        <taxon>Eukaryota</taxon>
        <taxon>Viridiplantae</taxon>
        <taxon>Streptophyta</taxon>
        <taxon>Embryophyta</taxon>
        <taxon>Tracheophyta</taxon>
        <taxon>Spermatophyta</taxon>
        <taxon>Magnoliopsida</taxon>
        <taxon>eudicotyledons</taxon>
        <taxon>Gunneridae</taxon>
        <taxon>Pentapetalae</taxon>
        <taxon>rosids</taxon>
        <taxon>malvids</taxon>
        <taxon>Brassicales</taxon>
        <taxon>Brassicaceae</taxon>
        <taxon>Camelineae</taxon>
        <taxon>Arabidopsis</taxon>
    </lineage>
</organism>
<dbReference type="Pfam" id="PF08263">
    <property type="entry name" value="LRRNT_2"/>
    <property type="match status" value="1"/>
</dbReference>
<dbReference type="AlphaFoldDB" id="D7LNH9"/>
<protein>
    <recommendedName>
        <fullName evidence="6">Leucine-rich repeat-containing N-terminal plant-type domain-containing protein</fullName>
    </recommendedName>
</protein>
<dbReference type="EMBL" id="GL348717">
    <property type="protein sequence ID" value="EFH53625.1"/>
    <property type="molecule type" value="Genomic_DNA"/>
</dbReference>
<dbReference type="SUPFAM" id="SSF52058">
    <property type="entry name" value="L domain-like"/>
    <property type="match status" value="1"/>
</dbReference>
<evidence type="ECO:0000259" key="6">
    <source>
        <dbReference type="Pfam" id="PF08263"/>
    </source>
</evidence>
<feature type="domain" description="Leucine-rich repeat-containing N-terminal plant-type" evidence="6">
    <location>
        <begin position="25"/>
        <end position="63"/>
    </location>
</feature>
<dbReference type="Proteomes" id="UP000008694">
    <property type="component" value="Unassembled WGS sequence"/>
</dbReference>